<reference evidence="3 4" key="1">
    <citation type="submission" date="2018-10" db="EMBL/GenBank/DDBJ databases">
        <title>Fifty Aureobasidium pullulans genomes reveal a recombining polyextremotolerant generalist.</title>
        <authorList>
            <person name="Gostincar C."/>
            <person name="Turk M."/>
            <person name="Zajc J."/>
            <person name="Gunde-Cimerman N."/>
        </authorList>
    </citation>
    <scope>NUCLEOTIDE SEQUENCE [LARGE SCALE GENOMIC DNA]</scope>
    <source>
        <strain evidence="3 4">EXF-1645</strain>
    </source>
</reference>
<organism evidence="3 4">
    <name type="scientific">Aureobasidium pullulans</name>
    <name type="common">Black yeast</name>
    <name type="synonym">Pullularia pullulans</name>
    <dbReference type="NCBI Taxonomy" id="5580"/>
    <lineage>
        <taxon>Eukaryota</taxon>
        <taxon>Fungi</taxon>
        <taxon>Dikarya</taxon>
        <taxon>Ascomycota</taxon>
        <taxon>Pezizomycotina</taxon>
        <taxon>Dothideomycetes</taxon>
        <taxon>Dothideomycetidae</taxon>
        <taxon>Dothideales</taxon>
        <taxon>Saccotheciaceae</taxon>
        <taxon>Aureobasidium</taxon>
    </lineage>
</organism>
<evidence type="ECO:0000256" key="1">
    <source>
        <dbReference type="SAM" id="Coils"/>
    </source>
</evidence>
<name>A0A4T0B640_AURPU</name>
<accession>A0A4T0B640</accession>
<gene>
    <name evidence="3" type="ORF">D6C78_10154</name>
</gene>
<feature type="compositionally biased region" description="Basic residues" evidence="2">
    <location>
        <begin position="30"/>
        <end position="43"/>
    </location>
</feature>
<dbReference type="AlphaFoldDB" id="A0A4T0B640"/>
<dbReference type="Proteomes" id="UP000308724">
    <property type="component" value="Unassembled WGS sequence"/>
</dbReference>
<sequence>MAATNDSEKPKPSSPLTSPKNDKIIDKKAAKQARKKANRKNKKGAAGTNDSLTIEVAAVSETGTTGSTISPRTSPRLAALREKEEAAQEVLVALEDKQEAAQEIVNELERKIKELEDFATNQISSIMQTDDDVALRSPQFYMFPELPNPYPMARKFKSSEERTEVGHRLTRKIHLQDVTDPKNPKNIGLWAVSTYLAKKYIIPGEIIFATHAFSNNDLKLKFPNECVRIFADGPVFSKFRPMVVLWHNESGMMCAPMYTLSTKHKSAKQKLDDLSLGRQKEFMSITKVGGKWEGEDLANANGPPLRYEPVSDTKDLEEKAFVDVARITWIDRYTNFKPAQAYLTRASYLRLLDVVTYKQHNDQLEACEVHELYGWPETLPMIPSRKRTAAQRERWLQTGLTETEIDADAE</sequence>
<protein>
    <submittedName>
        <fullName evidence="3">Uncharacterized protein</fullName>
    </submittedName>
</protein>
<feature type="compositionally biased region" description="Basic and acidic residues" evidence="2">
    <location>
        <begin position="20"/>
        <end position="29"/>
    </location>
</feature>
<evidence type="ECO:0000313" key="3">
    <source>
        <dbReference type="EMBL" id="TIA29550.1"/>
    </source>
</evidence>
<feature type="compositionally biased region" description="Basic and acidic residues" evidence="2">
    <location>
        <begin position="1"/>
        <end position="11"/>
    </location>
</feature>
<evidence type="ECO:0000256" key="2">
    <source>
        <dbReference type="SAM" id="MobiDB-lite"/>
    </source>
</evidence>
<dbReference type="EMBL" id="QZBZ01000430">
    <property type="protein sequence ID" value="TIA29550.1"/>
    <property type="molecule type" value="Genomic_DNA"/>
</dbReference>
<feature type="region of interest" description="Disordered" evidence="2">
    <location>
        <begin position="1"/>
        <end position="52"/>
    </location>
</feature>
<evidence type="ECO:0000313" key="4">
    <source>
        <dbReference type="Proteomes" id="UP000308724"/>
    </source>
</evidence>
<feature type="coiled-coil region" evidence="1">
    <location>
        <begin position="77"/>
        <end position="121"/>
    </location>
</feature>
<comment type="caution">
    <text evidence="3">The sequence shown here is derived from an EMBL/GenBank/DDBJ whole genome shotgun (WGS) entry which is preliminary data.</text>
</comment>
<keyword evidence="1" id="KW-0175">Coiled coil</keyword>
<proteinExistence type="predicted"/>